<feature type="transmembrane region" description="Helical" evidence="1">
    <location>
        <begin position="39"/>
        <end position="63"/>
    </location>
</feature>
<feature type="transmembrane region" description="Helical" evidence="1">
    <location>
        <begin position="114"/>
        <end position="138"/>
    </location>
</feature>
<keyword evidence="1" id="KW-0472">Membrane</keyword>
<keyword evidence="1" id="KW-0812">Transmembrane</keyword>
<feature type="transmembrane region" description="Helical" evidence="1">
    <location>
        <begin position="12"/>
        <end position="33"/>
    </location>
</feature>
<sequence length="159" mass="16891">MQKKSAPFQLPPALVAGMGVVMASWVSFGRHLFDKDGPFTIVYVILAGIPIVVMHLIIAKRLGRVARSTFRQSRATVTSLVTAWVLFTGLGLTIPDRPVSSLETIVTGANEPWLGLAIGIANPLGIIGLALTVAALLLSKRDLMGAQPTEDEILDAAGY</sequence>
<gene>
    <name evidence="2" type="ORF">V5R04_05475</name>
</gene>
<dbReference type="AlphaFoldDB" id="A0AAU7DZI8"/>
<proteinExistence type="predicted"/>
<keyword evidence="1" id="KW-1133">Transmembrane helix</keyword>
<protein>
    <submittedName>
        <fullName evidence="2">Uncharacterized protein</fullName>
    </submittedName>
</protein>
<evidence type="ECO:0000256" key="1">
    <source>
        <dbReference type="SAM" id="Phobius"/>
    </source>
</evidence>
<dbReference type="EMBL" id="CP146203">
    <property type="protein sequence ID" value="XBH22671.1"/>
    <property type="molecule type" value="Genomic_DNA"/>
</dbReference>
<name>A0AAU7DZI8_9MICO</name>
<feature type="transmembrane region" description="Helical" evidence="1">
    <location>
        <begin position="75"/>
        <end position="94"/>
    </location>
</feature>
<reference evidence="2" key="1">
    <citation type="submission" date="2024-02" db="EMBL/GenBank/DDBJ databases">
        <title>Tomenella chthoni gen. nov. sp. nov., a member of the family Jonesiaceae isolated from bat guano.</title>
        <authorList>
            <person name="Miller S.L."/>
            <person name="King J."/>
            <person name="Sankaranarayanan K."/>
            <person name="Lawson P.A."/>
        </authorList>
    </citation>
    <scope>NUCLEOTIDE SEQUENCE</scope>
    <source>
        <strain evidence="2">BS-20</strain>
    </source>
</reference>
<organism evidence="2">
    <name type="scientific">Jonesiaceae bacterium BS-20</name>
    <dbReference type="NCBI Taxonomy" id="3120821"/>
    <lineage>
        <taxon>Bacteria</taxon>
        <taxon>Bacillati</taxon>
        <taxon>Actinomycetota</taxon>
        <taxon>Actinomycetes</taxon>
        <taxon>Micrococcales</taxon>
        <taxon>Jonesiaceae</taxon>
    </lineage>
</organism>
<accession>A0AAU7DZI8</accession>
<evidence type="ECO:0000313" key="2">
    <source>
        <dbReference type="EMBL" id="XBH22671.1"/>
    </source>
</evidence>